<evidence type="ECO:0000313" key="6">
    <source>
        <dbReference type="EMBL" id="VCU72528.1"/>
    </source>
</evidence>
<name>A0A3P4B9X0_9BURK</name>
<dbReference type="CDD" id="cd03219">
    <property type="entry name" value="ABC_Mj1267_LivG_branched"/>
    <property type="match status" value="1"/>
</dbReference>
<dbReference type="GO" id="GO:0015188">
    <property type="term" value="F:L-isoleucine transmembrane transporter activity"/>
    <property type="evidence" value="ECO:0007669"/>
    <property type="project" value="TreeGrafter"/>
</dbReference>
<dbReference type="GO" id="GO:0015808">
    <property type="term" value="P:L-alanine transport"/>
    <property type="evidence" value="ECO:0007669"/>
    <property type="project" value="TreeGrafter"/>
</dbReference>
<gene>
    <name evidence="6" type="primary">lptB_7</name>
    <name evidence="6" type="ORF">PIGHUM_04630</name>
</gene>
<dbReference type="Proteomes" id="UP000277294">
    <property type="component" value="Unassembled WGS sequence"/>
</dbReference>
<keyword evidence="3" id="KW-0547">Nucleotide-binding</keyword>
<dbReference type="GO" id="GO:0005524">
    <property type="term" value="F:ATP binding"/>
    <property type="evidence" value="ECO:0007669"/>
    <property type="project" value="UniProtKB-KW"/>
</dbReference>
<dbReference type="InterPro" id="IPR003593">
    <property type="entry name" value="AAA+_ATPase"/>
</dbReference>
<dbReference type="InterPro" id="IPR032823">
    <property type="entry name" value="BCA_ABC_TP_C"/>
</dbReference>
<keyword evidence="1" id="KW-0813">Transport</keyword>
<dbReference type="InterPro" id="IPR027417">
    <property type="entry name" value="P-loop_NTPase"/>
</dbReference>
<dbReference type="GO" id="GO:0016887">
    <property type="term" value="F:ATP hydrolysis activity"/>
    <property type="evidence" value="ECO:0007669"/>
    <property type="project" value="InterPro"/>
</dbReference>
<accession>A0A3P4B9X0</accession>
<keyword evidence="6" id="KW-0378">Hydrolase</keyword>
<dbReference type="PANTHER" id="PTHR45772:SF7">
    <property type="entry name" value="AMINO ACID ABC TRANSPORTER ATP-BINDING PROTEIN"/>
    <property type="match status" value="1"/>
</dbReference>
<keyword evidence="7" id="KW-1185">Reference proteome</keyword>
<dbReference type="OrthoDB" id="9776369at2"/>
<keyword evidence="2" id="KW-1003">Cell membrane</keyword>
<evidence type="ECO:0000313" key="7">
    <source>
        <dbReference type="Proteomes" id="UP000277294"/>
    </source>
</evidence>
<keyword evidence="4 6" id="KW-0067">ATP-binding</keyword>
<dbReference type="GO" id="GO:0015192">
    <property type="term" value="F:L-phenylalanine transmembrane transporter activity"/>
    <property type="evidence" value="ECO:0007669"/>
    <property type="project" value="TreeGrafter"/>
</dbReference>
<evidence type="ECO:0000256" key="3">
    <source>
        <dbReference type="ARBA" id="ARBA00022741"/>
    </source>
</evidence>
<dbReference type="PANTHER" id="PTHR45772">
    <property type="entry name" value="CONSERVED COMPONENT OF ABC TRANSPORTER FOR NATURAL AMINO ACIDS-RELATED"/>
    <property type="match status" value="1"/>
</dbReference>
<dbReference type="Pfam" id="PF00005">
    <property type="entry name" value="ABC_tran"/>
    <property type="match status" value="1"/>
</dbReference>
<reference evidence="6 7" key="1">
    <citation type="submission" date="2018-10" db="EMBL/GenBank/DDBJ databases">
        <authorList>
            <person name="Criscuolo A."/>
        </authorList>
    </citation>
    <scope>NUCLEOTIDE SEQUENCE [LARGE SCALE GENOMIC DNA]</scope>
    <source>
        <strain evidence="6">DnA1</strain>
    </source>
</reference>
<dbReference type="Pfam" id="PF12399">
    <property type="entry name" value="BCA_ABC_TP_C"/>
    <property type="match status" value="1"/>
</dbReference>
<dbReference type="SMART" id="SM00382">
    <property type="entry name" value="AAA"/>
    <property type="match status" value="1"/>
</dbReference>
<dbReference type="EC" id="3.6.3.-" evidence="6"/>
<dbReference type="SUPFAM" id="SSF52540">
    <property type="entry name" value="P-loop containing nucleoside triphosphate hydrolases"/>
    <property type="match status" value="1"/>
</dbReference>
<dbReference type="InterPro" id="IPR003439">
    <property type="entry name" value="ABC_transporter-like_ATP-bd"/>
</dbReference>
<dbReference type="GO" id="GO:0042941">
    <property type="term" value="P:D-alanine transmembrane transport"/>
    <property type="evidence" value="ECO:0007669"/>
    <property type="project" value="TreeGrafter"/>
</dbReference>
<dbReference type="PROSITE" id="PS50893">
    <property type="entry name" value="ABC_TRANSPORTER_2"/>
    <property type="match status" value="1"/>
</dbReference>
<organism evidence="6 7">
    <name type="scientific">Pigmentiphaga humi</name>
    <dbReference type="NCBI Taxonomy" id="2478468"/>
    <lineage>
        <taxon>Bacteria</taxon>
        <taxon>Pseudomonadati</taxon>
        <taxon>Pseudomonadota</taxon>
        <taxon>Betaproteobacteria</taxon>
        <taxon>Burkholderiales</taxon>
        <taxon>Alcaligenaceae</taxon>
        <taxon>Pigmentiphaga</taxon>
    </lineage>
</organism>
<evidence type="ECO:0000256" key="4">
    <source>
        <dbReference type="ARBA" id="ARBA00022840"/>
    </source>
</evidence>
<evidence type="ECO:0000259" key="5">
    <source>
        <dbReference type="PROSITE" id="PS50893"/>
    </source>
</evidence>
<protein>
    <submittedName>
        <fullName evidence="6">Lipopolysaccharide export system ATP-binding protein LptB</fullName>
        <ecNumber evidence="6">3.6.3.-</ecNumber>
    </submittedName>
</protein>
<sequence>MRLEVEHLSRSFGAVKAVSDVSFGLAAGRMLALIGPNGAGKSTCFQCINGQLRPDAGRVALEGRDITHASVASRARLGMGRTFQIAQVAASLTVRQHMALALAARDPAVWRSVTGRAQREALEQADAWLARFGLAGQAERLCAELPYPELKRVELASALALRPRVLLMDEPTAGMTRADRRALMALVRQEVEASGLAVLFTEHSMDVVFGFADAVLVLVRGRVIASGTPQEVAADPAVRAAYLGTAAETAA</sequence>
<dbReference type="GO" id="GO:1903805">
    <property type="term" value="P:L-valine import across plasma membrane"/>
    <property type="evidence" value="ECO:0007669"/>
    <property type="project" value="TreeGrafter"/>
</dbReference>
<dbReference type="InterPro" id="IPR051120">
    <property type="entry name" value="ABC_AA/LPS_Transport"/>
</dbReference>
<proteinExistence type="predicted"/>
<evidence type="ECO:0000256" key="2">
    <source>
        <dbReference type="ARBA" id="ARBA00022475"/>
    </source>
</evidence>
<feature type="domain" description="ABC transporter" evidence="5">
    <location>
        <begin position="3"/>
        <end position="245"/>
    </location>
</feature>
<dbReference type="GO" id="GO:1903806">
    <property type="term" value="P:L-isoleucine import across plasma membrane"/>
    <property type="evidence" value="ECO:0007669"/>
    <property type="project" value="TreeGrafter"/>
</dbReference>
<dbReference type="EMBL" id="UWPJ01000040">
    <property type="protein sequence ID" value="VCU72528.1"/>
    <property type="molecule type" value="Genomic_DNA"/>
</dbReference>
<keyword evidence="2" id="KW-0472">Membrane</keyword>
<dbReference type="GO" id="GO:0005304">
    <property type="term" value="F:L-valine transmembrane transporter activity"/>
    <property type="evidence" value="ECO:0007669"/>
    <property type="project" value="TreeGrafter"/>
</dbReference>
<dbReference type="Gene3D" id="3.40.50.300">
    <property type="entry name" value="P-loop containing nucleotide triphosphate hydrolases"/>
    <property type="match status" value="1"/>
</dbReference>
<dbReference type="RefSeq" id="WP_124082091.1">
    <property type="nucleotide sequence ID" value="NZ_UWPJ01000040.1"/>
</dbReference>
<dbReference type="GO" id="GO:0005886">
    <property type="term" value="C:plasma membrane"/>
    <property type="evidence" value="ECO:0007669"/>
    <property type="project" value="TreeGrafter"/>
</dbReference>
<dbReference type="AlphaFoldDB" id="A0A3P4B9X0"/>
<evidence type="ECO:0000256" key="1">
    <source>
        <dbReference type="ARBA" id="ARBA00022448"/>
    </source>
</evidence>